<dbReference type="EMBL" id="JTJZ01000011">
    <property type="protein sequence ID" value="KHS54083.1"/>
    <property type="molecule type" value="Genomic_DNA"/>
</dbReference>
<dbReference type="InterPro" id="IPR022454">
    <property type="entry name" value="CHP03883_F420-assoc"/>
</dbReference>
<accession>A0A0B9AXJ8</accession>
<dbReference type="InterPro" id="IPR018766">
    <property type="entry name" value="Zinicin_2"/>
</dbReference>
<dbReference type="STRING" id="1703.BLSMQ_0994"/>
<dbReference type="Proteomes" id="UP000031488">
    <property type="component" value="Unassembled WGS sequence"/>
</dbReference>
<dbReference type="Pfam" id="PF10103">
    <property type="entry name" value="Zincin_2"/>
    <property type="match status" value="1"/>
</dbReference>
<evidence type="ECO:0000313" key="1">
    <source>
        <dbReference type="EMBL" id="KHS54083.1"/>
    </source>
</evidence>
<keyword evidence="2" id="KW-1185">Reference proteome</keyword>
<reference evidence="1 2" key="1">
    <citation type="submission" date="2014-11" db="EMBL/GenBank/DDBJ databases">
        <title>Draft Genome Sequence of Brevibacterium linens AE038-8.</title>
        <authorList>
            <person name="Maizel D."/>
            <person name="Utturkar S.M."/>
            <person name="Brown S.D."/>
            <person name="Ferrero M."/>
            <person name="Rosen B.P."/>
        </authorList>
    </citation>
    <scope>NUCLEOTIDE SEQUENCE [LARGE SCALE GENOMIC DNA]</scope>
    <source>
        <strain evidence="1 2">AE038-8</strain>
    </source>
</reference>
<dbReference type="AlphaFoldDB" id="A0A0B9AXJ8"/>
<dbReference type="OrthoDB" id="142939at2"/>
<dbReference type="PATRIC" id="fig|1703.6.peg.176"/>
<dbReference type="InterPro" id="IPR042271">
    <property type="entry name" value="Zinicin_2_N"/>
</dbReference>
<dbReference type="NCBIfam" id="TIGR03883">
    <property type="entry name" value="DUF2342_F420"/>
    <property type="match status" value="1"/>
</dbReference>
<comment type="caution">
    <text evidence="1">The sequence shown here is derived from an EMBL/GenBank/DDBJ whole genome shotgun (WGS) entry which is preliminary data.</text>
</comment>
<protein>
    <submittedName>
        <fullName evidence="1">Uncharacterized protein</fullName>
    </submittedName>
</protein>
<proteinExistence type="predicted"/>
<dbReference type="NCBIfam" id="TIGR03624">
    <property type="entry name" value="putative hydrolase"/>
    <property type="match status" value="1"/>
</dbReference>
<dbReference type="PANTHER" id="PTHR39420:SF1">
    <property type="entry name" value="HYDROLASE"/>
    <property type="match status" value="1"/>
</dbReference>
<organism evidence="1 2">
    <name type="scientific">Brevibacterium linens</name>
    <dbReference type="NCBI Taxonomy" id="1703"/>
    <lineage>
        <taxon>Bacteria</taxon>
        <taxon>Bacillati</taxon>
        <taxon>Actinomycetota</taxon>
        <taxon>Actinomycetes</taxon>
        <taxon>Micrococcales</taxon>
        <taxon>Brevibacteriaceae</taxon>
        <taxon>Brevibacterium</taxon>
    </lineage>
</organism>
<name>A0A0B9AXJ8_BRELN</name>
<dbReference type="Gene3D" id="1.20.150.30">
    <property type="entry name" value="Zincin-like metallopeptidase, N-terminal domain"/>
    <property type="match status" value="1"/>
</dbReference>
<evidence type="ECO:0000313" key="2">
    <source>
        <dbReference type="Proteomes" id="UP000031488"/>
    </source>
</evidence>
<dbReference type="RefSeq" id="WP_039206455.1">
    <property type="nucleotide sequence ID" value="NZ_JTJZ01000011.1"/>
</dbReference>
<dbReference type="PANTHER" id="PTHR39420">
    <property type="match status" value="1"/>
</dbReference>
<sequence length="338" mass="36615">MIIDEGFAARTARELVSAAKVPEPGVLDELVEGMKDNALTAQDLVLDSFLLPPDHADDVRGRLAAGSVLVLDQVSWVKANAQSVNGMLDEAALPAPVSPATAMAGAVEVAGVLSLLSTRVLGQFDPFAVETGRLMFVAPAVLIAEKAMDVDPRDFRMWVALHEATHQVQFATAPWLREHMRTLLSGAVSTRLTMPGVGGIVDLFATFGRIIKGEASIVDLIRDEKMRAALDEATAILSLLEGHADVVMDEVGAGVIPSVRKLRRRFEARRDASQGGFLTNLLGMDLKLAQYRDGAKFVRAVRREVGQKGFSRIYAEPANLPRTAEIHNPQLWLDRVHG</sequence>
<gene>
    <name evidence="1" type="ORF">AE0388_0290</name>
</gene>
<dbReference type="SUPFAM" id="SSF55486">
    <property type="entry name" value="Metalloproteases ('zincins'), catalytic domain"/>
    <property type="match status" value="1"/>
</dbReference>